<feature type="region of interest" description="Disordered" evidence="1">
    <location>
        <begin position="948"/>
        <end position="970"/>
    </location>
</feature>
<feature type="domain" description="Protein kinase" evidence="2">
    <location>
        <begin position="539"/>
        <end position="788"/>
    </location>
</feature>
<dbReference type="Pfam" id="PF07714">
    <property type="entry name" value="PK_Tyr_Ser-Thr"/>
    <property type="match status" value="3"/>
</dbReference>
<dbReference type="SMART" id="SM00220">
    <property type="entry name" value="S_TKc"/>
    <property type="match status" value="2"/>
</dbReference>
<name>A0A6A3J426_9STRA</name>
<feature type="domain" description="Protein kinase" evidence="2">
    <location>
        <begin position="806"/>
        <end position="1065"/>
    </location>
</feature>
<dbReference type="SUPFAM" id="SSF56112">
    <property type="entry name" value="Protein kinase-like (PK-like)"/>
    <property type="match status" value="4"/>
</dbReference>
<dbReference type="EMBL" id="QXFT01002381">
    <property type="protein sequence ID" value="KAE9299200.1"/>
    <property type="molecule type" value="Genomic_DNA"/>
</dbReference>
<protein>
    <recommendedName>
        <fullName evidence="2">Protein kinase domain-containing protein</fullName>
    </recommendedName>
</protein>
<comment type="caution">
    <text evidence="3">The sequence shown here is derived from an EMBL/GenBank/DDBJ whole genome shotgun (WGS) entry which is preliminary data.</text>
</comment>
<accession>A0A6A3J426</accession>
<organism evidence="3 5">
    <name type="scientific">Phytophthora rubi</name>
    <dbReference type="NCBI Taxonomy" id="129364"/>
    <lineage>
        <taxon>Eukaryota</taxon>
        <taxon>Sar</taxon>
        <taxon>Stramenopiles</taxon>
        <taxon>Oomycota</taxon>
        <taxon>Peronosporomycetes</taxon>
        <taxon>Peronosporales</taxon>
        <taxon>Peronosporaceae</taxon>
        <taxon>Phytophthora</taxon>
    </lineage>
</organism>
<evidence type="ECO:0000313" key="3">
    <source>
        <dbReference type="EMBL" id="KAE8989022.1"/>
    </source>
</evidence>
<dbReference type="Proteomes" id="UP000429607">
    <property type="component" value="Unassembled WGS sequence"/>
</dbReference>
<feature type="region of interest" description="Disordered" evidence="1">
    <location>
        <begin position="565"/>
        <end position="598"/>
    </location>
</feature>
<dbReference type="PROSITE" id="PS50011">
    <property type="entry name" value="PROTEIN_KINASE_DOM"/>
    <property type="match status" value="4"/>
</dbReference>
<evidence type="ECO:0000256" key="1">
    <source>
        <dbReference type="SAM" id="MobiDB-lite"/>
    </source>
</evidence>
<feature type="compositionally biased region" description="Low complexity" evidence="1">
    <location>
        <begin position="579"/>
        <end position="598"/>
    </location>
</feature>
<dbReference type="InterPro" id="IPR001245">
    <property type="entry name" value="Ser-Thr/Tyr_kinase_cat_dom"/>
</dbReference>
<feature type="domain" description="Protein kinase" evidence="2">
    <location>
        <begin position="285"/>
        <end position="546"/>
    </location>
</feature>
<proteinExistence type="predicted"/>
<dbReference type="Gene3D" id="3.30.200.20">
    <property type="entry name" value="Phosphorylase Kinase, domain 1"/>
    <property type="match status" value="1"/>
</dbReference>
<dbReference type="Proteomes" id="UP000434957">
    <property type="component" value="Unassembled WGS sequence"/>
</dbReference>
<dbReference type="EMBL" id="QXFV01002353">
    <property type="protein sequence ID" value="KAE8989022.1"/>
    <property type="molecule type" value="Genomic_DNA"/>
</dbReference>
<reference evidence="3 5" key="1">
    <citation type="submission" date="2018-09" db="EMBL/GenBank/DDBJ databases">
        <title>Genomic investigation of the strawberry pathogen Phytophthora fragariae indicates pathogenicity is determined by transcriptional variation in three key races.</title>
        <authorList>
            <person name="Adams T.M."/>
            <person name="Armitage A.D."/>
            <person name="Sobczyk M.K."/>
            <person name="Bates H.J."/>
            <person name="Dunwell J.M."/>
            <person name="Nellist C.F."/>
            <person name="Harrison R.J."/>
        </authorList>
    </citation>
    <scope>NUCLEOTIDE SEQUENCE [LARGE SCALE GENOMIC DNA]</scope>
    <source>
        <strain evidence="3 5">SCRP249</strain>
        <strain evidence="4 6">SCRP333</strain>
    </source>
</reference>
<dbReference type="PROSITE" id="PS00108">
    <property type="entry name" value="PROTEIN_KINASE_ST"/>
    <property type="match status" value="1"/>
</dbReference>
<dbReference type="PANTHER" id="PTHR44329:SF214">
    <property type="entry name" value="PROTEIN KINASE DOMAIN-CONTAINING PROTEIN"/>
    <property type="match status" value="1"/>
</dbReference>
<gene>
    <name evidence="3" type="ORF">PR001_g21879</name>
    <name evidence="4" type="ORF">PR003_g23061</name>
</gene>
<evidence type="ECO:0000313" key="5">
    <source>
        <dbReference type="Proteomes" id="UP000429607"/>
    </source>
</evidence>
<evidence type="ECO:0000259" key="2">
    <source>
        <dbReference type="PROSITE" id="PS50011"/>
    </source>
</evidence>
<feature type="non-terminal residue" evidence="3">
    <location>
        <position position="1438"/>
    </location>
</feature>
<sequence length="1438" mass="161235">MRQSSVTSQRIESDIYALGMCISEALGQTIPFGGGATDTDTSSNEIRRIISRLRAPNYRDRLSVEDAISEMRDVFPEGAAFPIVGLKGSPSSLKVLNEIAPRFRRVPESEKLCRQLLDRLQFLHDSVAPLDAFDPLKKSYVEVMARFVKLLRRKPLLLRLASSQTLVFVIRELQLKLTDVARRLDLAYKAEMIQWEYQWDNDCAEQYAKLNELVTSATERMLVSEFRGGKKLQEVLMTLNSGMKWKGQSPEMLALKQVTFSRVSGYSNQTGLRMFDWFIPIDDVEDENETIERGRLGDVYRGSWIYHGERSKVVVKRLLPEVSSDLDDAFLRQLELWSSLPDHENILKLYGGSHVSKRQFYVCEYAQYGNLAEFLENEKHSGLYWQLFQQVAKGIKFLHSNKTVHGALKCNNILVGDKCTAKLADFRFCTVHTLATGLGLMTAKAKIKSVRWDPKEVLEELDESGPRHESDIYSLGMCMIEAKTHMIPFGMDDDEEVFGKILSGQRHERPEGLSDAEWDFISRLCDPDLSRRPTLKEVLDEIETFAAKEAAEMRLADFSMSRPQIVSHSSNDTPKPTKQTQQSSVCSSCTESSDDSQQSCRCCGFPLKMSDGNITRHSFATYVKSHTKDEVLQRLYDVALTLQDIREQGIVHANVIPGNIRIGRDGCAQLVGFEFSKTLDELASGAVPKREDGVRYLAPECLSGKNPSFESDVYSLAMCAVYALSREPPWGLLTTDEESKLQILSLHAIPDKPAVVSDAEWKLVKRMCTYGPADRMIIADVVCCLARLVSSASPEVPGWRLEPDLVKYQEADGALISRTPLVSRHLAQWKDAVVAVVKPEEGFFTMGRSFHSVADLWYSLKHPAIQQLYGAYDEKGMVFVCENAERGEMSSHLGSNLTDSDVWKVLLDAALALHYMHCRGIVHGDIGLHNILVTADGRGKLSGFFLSSQQDGAHPRQCSPEDEPTTEEEWRPLACSRGHHADYSSDVYWLGRCIIDAIGGELMPSKEIPSASAKCARCSMGQLPSQPESFTVEEWRLVSDMCQGDIEMREVADRLARIAAVNAVVSSRLKNISTSLPSDARQKTQGMMFAKLRQYEEEDMKRQQSDDYDDYLDCDEDCNSNAQTINSIEQHLAYAANEMFGGDNFVTALVEYDSKTWNISAVPPTHLKTPSVTWRKCLYRWALDHESIVEIKADEISQGGFATVWLGKWFGAPVALKRLSKRDQGQSLREEANLWFRVRHPHIVGLFGACCTGSHMFVCDLVEGGGLDQISRGEPKPDPVIVWGLLHEAAVGLQGLHSFGIVHADLKCDNILVTRDKRAKLIDFGLSCLSSCDGGKYQGAPRWKAPECLEGGGPTFVSDVFSFAMCIIQAISGVHPWGNVANAAVEYQVKEGKLPKQPTAFSVVQWELIKRMCRFKPEERLELDFVVKVLGYFAKRAP</sequence>
<dbReference type="Gene3D" id="1.10.510.10">
    <property type="entry name" value="Transferase(Phosphotransferase) domain 1"/>
    <property type="match status" value="4"/>
</dbReference>
<evidence type="ECO:0000313" key="4">
    <source>
        <dbReference type="EMBL" id="KAE9299200.1"/>
    </source>
</evidence>
<dbReference type="InterPro" id="IPR051681">
    <property type="entry name" value="Ser/Thr_Kinases-Pseudokinases"/>
</dbReference>
<dbReference type="Pfam" id="PF00069">
    <property type="entry name" value="Pkinase"/>
    <property type="match status" value="1"/>
</dbReference>
<dbReference type="GO" id="GO:0004674">
    <property type="term" value="F:protein serine/threonine kinase activity"/>
    <property type="evidence" value="ECO:0007669"/>
    <property type="project" value="TreeGrafter"/>
</dbReference>
<dbReference type="InterPro" id="IPR008271">
    <property type="entry name" value="Ser/Thr_kinase_AS"/>
</dbReference>
<dbReference type="InterPro" id="IPR000719">
    <property type="entry name" value="Prot_kinase_dom"/>
</dbReference>
<feature type="compositionally biased region" description="Polar residues" evidence="1">
    <location>
        <begin position="565"/>
        <end position="578"/>
    </location>
</feature>
<dbReference type="GO" id="GO:0005524">
    <property type="term" value="F:ATP binding"/>
    <property type="evidence" value="ECO:0007669"/>
    <property type="project" value="InterPro"/>
</dbReference>
<feature type="domain" description="Protein kinase" evidence="2">
    <location>
        <begin position="1190"/>
        <end position="1433"/>
    </location>
</feature>
<dbReference type="PANTHER" id="PTHR44329">
    <property type="entry name" value="SERINE/THREONINE-PROTEIN KINASE TNNI3K-RELATED"/>
    <property type="match status" value="1"/>
</dbReference>
<keyword evidence="6" id="KW-1185">Reference proteome</keyword>
<dbReference type="InterPro" id="IPR011009">
    <property type="entry name" value="Kinase-like_dom_sf"/>
</dbReference>
<evidence type="ECO:0000313" key="6">
    <source>
        <dbReference type="Proteomes" id="UP000434957"/>
    </source>
</evidence>